<evidence type="ECO:0000313" key="2">
    <source>
        <dbReference type="Proteomes" id="UP000000444"/>
    </source>
</evidence>
<protein>
    <submittedName>
        <fullName evidence="1">Uncharacterized protein</fullName>
    </submittedName>
</protein>
<dbReference type="EMBL" id="AM295250">
    <property type="protein sequence ID" value="CAL28385.1"/>
    <property type="molecule type" value="Genomic_DNA"/>
</dbReference>
<organism evidence="1 2">
    <name type="scientific">Staphylococcus carnosus (strain TM300)</name>
    <dbReference type="NCBI Taxonomy" id="396513"/>
    <lineage>
        <taxon>Bacteria</taxon>
        <taxon>Bacillati</taxon>
        <taxon>Bacillota</taxon>
        <taxon>Bacilli</taxon>
        <taxon>Bacillales</taxon>
        <taxon>Staphylococcaceae</taxon>
        <taxon>Staphylococcus</taxon>
    </lineage>
</organism>
<evidence type="ECO:0000313" key="1">
    <source>
        <dbReference type="EMBL" id="CAL28385.1"/>
    </source>
</evidence>
<dbReference type="AlphaFoldDB" id="B9DMS0"/>
<name>B9DMS0_STACT</name>
<accession>B9DMS0</accession>
<dbReference type="KEGG" id="sca:SCA_1480"/>
<proteinExistence type="predicted"/>
<sequence>MKQTNNFDIPKPIPLFLVRMGFICTLVFENKDVENE</sequence>
<dbReference type="Proteomes" id="UP000000444">
    <property type="component" value="Chromosome"/>
</dbReference>
<keyword evidence="2" id="KW-1185">Reference proteome</keyword>
<dbReference type="HOGENOM" id="CLU_3358644_0_0_9"/>
<gene>
    <name evidence="1" type="ordered locus">Sca_1480</name>
</gene>
<reference evidence="1 2" key="1">
    <citation type="journal article" date="2009" name="Appl. Environ. Microbiol.">
        <title>Genome analysis of the meat starter culture bacterium Staphylococcus carnosus TM300.</title>
        <authorList>
            <person name="Rosenstein R."/>
            <person name="Nerz C."/>
            <person name="Biswas L."/>
            <person name="Resch A."/>
            <person name="Raddatz G."/>
            <person name="Schuster S.C."/>
            <person name="Goetz F."/>
        </authorList>
    </citation>
    <scope>NUCLEOTIDE SEQUENCE [LARGE SCALE GENOMIC DNA]</scope>
    <source>
        <strain evidence="1 2">TM300</strain>
    </source>
</reference>